<dbReference type="EMBL" id="PVSN01000067">
    <property type="protein sequence ID" value="TGE71311.1"/>
    <property type="molecule type" value="Genomic_DNA"/>
</dbReference>
<keyword evidence="1" id="KW-0472">Membrane</keyword>
<dbReference type="RefSeq" id="WP_167849561.1">
    <property type="nucleotide sequence ID" value="NZ_PVSN01000067.1"/>
</dbReference>
<keyword evidence="1" id="KW-1133">Transmembrane helix</keyword>
<evidence type="ECO:0000313" key="3">
    <source>
        <dbReference type="Proteomes" id="UP000297646"/>
    </source>
</evidence>
<feature type="transmembrane region" description="Helical" evidence="1">
    <location>
        <begin position="116"/>
        <end position="134"/>
    </location>
</feature>
<accession>A0A4Z0RX86</accession>
<feature type="transmembrane region" description="Helical" evidence="1">
    <location>
        <begin position="91"/>
        <end position="110"/>
    </location>
</feature>
<organism evidence="2 3">
    <name type="scientific">Weissella confusa</name>
    <name type="common">Lactobacillus confusus</name>
    <dbReference type="NCBI Taxonomy" id="1583"/>
    <lineage>
        <taxon>Bacteria</taxon>
        <taxon>Bacillati</taxon>
        <taxon>Bacillota</taxon>
        <taxon>Bacilli</taxon>
        <taxon>Lactobacillales</taxon>
        <taxon>Lactobacillaceae</taxon>
        <taxon>Weissella</taxon>
    </lineage>
</organism>
<evidence type="ECO:0008006" key="4">
    <source>
        <dbReference type="Google" id="ProtNLM"/>
    </source>
</evidence>
<dbReference type="AlphaFoldDB" id="A0A4Z0RX86"/>
<keyword evidence="1" id="KW-0812">Transmembrane</keyword>
<reference evidence="2 3" key="1">
    <citation type="submission" date="2018-03" db="EMBL/GenBank/DDBJ databases">
        <title>Genome sequencing of Weissella confusa isolates.</title>
        <authorList>
            <person name="Kajala I."/>
            <person name="Baruah R."/>
            <person name="Bergsveinson J."/>
            <person name="Juvonen R."/>
            <person name="Ziola B."/>
        </authorList>
    </citation>
    <scope>NUCLEOTIDE SEQUENCE [LARGE SCALE GENOMIC DNA]</scope>
    <source>
        <strain evidence="2 3">VTT E-062653</strain>
    </source>
</reference>
<feature type="transmembrane region" description="Helical" evidence="1">
    <location>
        <begin position="59"/>
        <end position="79"/>
    </location>
</feature>
<sequence>MILNWVLPIVYVGYTVWRQWQPRLIETTYKLDGLVLAIGLIIAGTAIQTDWVNPNAAGWLIVGLIAVVSIGVLSIARTLSEEMWVTEEGEVAHHATVGTVVFWIASILLNVESDQLVTHSGAFSVLYLALAAILQTKLAEWRARTKQVK</sequence>
<dbReference type="Proteomes" id="UP000297646">
    <property type="component" value="Unassembled WGS sequence"/>
</dbReference>
<protein>
    <recommendedName>
        <fullName evidence="4">DUF1453 domain-containing protein</fullName>
    </recommendedName>
</protein>
<feature type="transmembrane region" description="Helical" evidence="1">
    <location>
        <begin position="28"/>
        <end position="47"/>
    </location>
</feature>
<name>A0A4Z0RX86_WEICO</name>
<proteinExistence type="predicted"/>
<comment type="caution">
    <text evidence="2">The sequence shown here is derived from an EMBL/GenBank/DDBJ whole genome shotgun (WGS) entry which is preliminary data.</text>
</comment>
<evidence type="ECO:0000256" key="1">
    <source>
        <dbReference type="SAM" id="Phobius"/>
    </source>
</evidence>
<gene>
    <name evidence="2" type="ORF">C6P11_09125</name>
</gene>
<evidence type="ECO:0000313" key="2">
    <source>
        <dbReference type="EMBL" id="TGE71311.1"/>
    </source>
</evidence>